<dbReference type="Gene3D" id="3.40.50.300">
    <property type="entry name" value="P-loop containing nucleotide triphosphate hydrolases"/>
    <property type="match status" value="1"/>
</dbReference>
<dbReference type="Proteomes" id="UP000011081">
    <property type="component" value="Unassembled WGS sequence"/>
</dbReference>
<dbReference type="InterPro" id="IPR017871">
    <property type="entry name" value="ABC_transporter-like_CS"/>
</dbReference>
<evidence type="ECO:0000256" key="6">
    <source>
        <dbReference type="ARBA" id="ARBA00023136"/>
    </source>
</evidence>
<keyword evidence="5 7" id="KW-1133">Transmembrane helix</keyword>
<dbReference type="GO" id="GO:0016020">
    <property type="term" value="C:membrane"/>
    <property type="evidence" value="ECO:0007669"/>
    <property type="project" value="UniProtKB-SubCell"/>
</dbReference>
<dbReference type="Pfam" id="PF00664">
    <property type="entry name" value="ABC_membrane"/>
    <property type="match status" value="1"/>
</dbReference>
<dbReference type="GO" id="GO:0140359">
    <property type="term" value="F:ABC-type transporter activity"/>
    <property type="evidence" value="ECO:0007669"/>
    <property type="project" value="InterPro"/>
</dbReference>
<dbReference type="OrthoDB" id="6500128at2759"/>
<dbReference type="InterPro" id="IPR039421">
    <property type="entry name" value="Type_1_exporter"/>
</dbReference>
<feature type="transmembrane region" description="Helical" evidence="7">
    <location>
        <begin position="246"/>
        <end position="269"/>
    </location>
</feature>
<dbReference type="PANTHER" id="PTHR24221">
    <property type="entry name" value="ATP-BINDING CASSETTE SUB-FAMILY B"/>
    <property type="match status" value="1"/>
</dbReference>
<keyword evidence="3" id="KW-0547">Nucleotide-binding</keyword>
<keyword evidence="11" id="KW-1185">Reference proteome</keyword>
<dbReference type="STRING" id="948595.L2GRT9"/>
<evidence type="ECO:0000256" key="4">
    <source>
        <dbReference type="ARBA" id="ARBA00022840"/>
    </source>
</evidence>
<dbReference type="GeneID" id="19880375"/>
<evidence type="ECO:0000259" key="8">
    <source>
        <dbReference type="PROSITE" id="PS50893"/>
    </source>
</evidence>
<dbReference type="EMBL" id="GL877473">
    <property type="protein sequence ID" value="ELA46003.1"/>
    <property type="molecule type" value="Genomic_DNA"/>
</dbReference>
<feature type="transmembrane region" description="Helical" evidence="7">
    <location>
        <begin position="21"/>
        <end position="41"/>
    </location>
</feature>
<dbReference type="Pfam" id="PF00005">
    <property type="entry name" value="ABC_tran"/>
    <property type="match status" value="1"/>
</dbReference>
<gene>
    <name evidence="10" type="ORF">VCUG_02514</name>
</gene>
<dbReference type="InterPro" id="IPR036640">
    <property type="entry name" value="ABC1_TM_sf"/>
</dbReference>
<evidence type="ECO:0000313" key="10">
    <source>
        <dbReference type="EMBL" id="ELA46003.1"/>
    </source>
</evidence>
<dbReference type="GO" id="GO:0016887">
    <property type="term" value="F:ATP hydrolysis activity"/>
    <property type="evidence" value="ECO:0007669"/>
    <property type="project" value="InterPro"/>
</dbReference>
<dbReference type="PROSITE" id="PS50929">
    <property type="entry name" value="ABC_TM1F"/>
    <property type="match status" value="1"/>
</dbReference>
<dbReference type="InterPro" id="IPR003439">
    <property type="entry name" value="ABC_transporter-like_ATP-bd"/>
</dbReference>
<evidence type="ECO:0000256" key="7">
    <source>
        <dbReference type="SAM" id="Phobius"/>
    </source>
</evidence>
<evidence type="ECO:0000256" key="5">
    <source>
        <dbReference type="ARBA" id="ARBA00022989"/>
    </source>
</evidence>
<dbReference type="SUPFAM" id="SSF52540">
    <property type="entry name" value="P-loop containing nucleoside triphosphate hydrolases"/>
    <property type="match status" value="1"/>
</dbReference>
<evidence type="ECO:0000256" key="2">
    <source>
        <dbReference type="ARBA" id="ARBA00022692"/>
    </source>
</evidence>
<evidence type="ECO:0000313" key="11">
    <source>
        <dbReference type="Proteomes" id="UP000011081"/>
    </source>
</evidence>
<keyword evidence="2 7" id="KW-0812">Transmembrane</keyword>
<feature type="transmembrane region" description="Helical" evidence="7">
    <location>
        <begin position="68"/>
        <end position="86"/>
    </location>
</feature>
<dbReference type="InterPro" id="IPR027417">
    <property type="entry name" value="P-loop_NTPase"/>
</dbReference>
<feature type="transmembrane region" description="Helical" evidence="7">
    <location>
        <begin position="135"/>
        <end position="154"/>
    </location>
</feature>
<evidence type="ECO:0008006" key="12">
    <source>
        <dbReference type="Google" id="ProtNLM"/>
    </source>
</evidence>
<keyword evidence="6 7" id="KW-0472">Membrane</keyword>
<dbReference type="PANTHER" id="PTHR24221:SF503">
    <property type="entry name" value="MITOCHONDRIAL POTASSIUM CHANNEL ATP-BINDING SUBUNIT"/>
    <property type="match status" value="1"/>
</dbReference>
<protein>
    <recommendedName>
        <fullName evidence="12">ABC transporter domain-containing protein</fullName>
    </recommendedName>
</protein>
<evidence type="ECO:0000256" key="1">
    <source>
        <dbReference type="ARBA" id="ARBA00004141"/>
    </source>
</evidence>
<evidence type="ECO:0000259" key="9">
    <source>
        <dbReference type="PROSITE" id="PS50929"/>
    </source>
</evidence>
<dbReference type="SMART" id="SM00382">
    <property type="entry name" value="AAA"/>
    <property type="match status" value="1"/>
</dbReference>
<organism evidence="10 11">
    <name type="scientific">Vavraia culicis (isolate floridensis)</name>
    <name type="common">Microsporidian parasite</name>
    <dbReference type="NCBI Taxonomy" id="948595"/>
    <lineage>
        <taxon>Eukaryota</taxon>
        <taxon>Fungi</taxon>
        <taxon>Fungi incertae sedis</taxon>
        <taxon>Microsporidia</taxon>
        <taxon>Pleistophoridae</taxon>
        <taxon>Vavraia</taxon>
    </lineage>
</organism>
<sequence length="607" mass="69540">MASITAYRILKIIVTKYIKEIPLIKLTIMPTLLLMLVARVMEVKVSEIVQNASLAFSGYKESGIFKKYMIVGILSSLLIELQGFIFKSSVQRAYRTALKNSLRGYFLLSWSEFKMKGLGEITASIERRSSAVAEILDVLIINLLPVFLVLFLSILKIYAIMGFVSSLVILISLITYTTVTIQMAVWRNDIRKKLNLSINESNDKLIDILSNYDSILAFNNQNLELYKYDNKLAVGERHYVKLWRTFYLLNFLQRFVLCVQTGMIIYVGMYNKITSDQFVLYLSISKILASNLDKLGYMYSRFTAAVLNAKMSFLDILPPKKLYPIRYFDKKISFRNVAMLLPSENKPNMSCDIFTYTVTESFLFKNLSFEIQKGEKIAFIGPNGIGKSNFLKMLLKFNDYTGSIRIDDDELCTIDNSSLRDLISYVPQDSYLVSGTVKENIKYGNLMATDEEMIEMCRSLNFHDSFVKLSSGYETYIGKNNSVLSGGEKQKIAIARAMLKNAEIYLFDEPTANLDKKSEEAFFEKLAKDQNNKTSIVVIHNLELLDYFDRVIFLQKDGIQEVKREEAFKLMKFTKNTNGTNKLSEVCCLPENDENAVNNIQTLKKYD</sequence>
<dbReference type="HOGENOM" id="CLU_000604_84_1_1"/>
<dbReference type="PROSITE" id="PS50893">
    <property type="entry name" value="ABC_TRANSPORTER_2"/>
    <property type="match status" value="1"/>
</dbReference>
<dbReference type="FunCoup" id="L2GRT9">
    <property type="interactions" value="95"/>
</dbReference>
<feature type="transmembrane region" description="Helical" evidence="7">
    <location>
        <begin position="160"/>
        <end position="186"/>
    </location>
</feature>
<dbReference type="AlphaFoldDB" id="L2GRT9"/>
<feature type="domain" description="ABC transporter" evidence="8">
    <location>
        <begin position="348"/>
        <end position="581"/>
    </location>
</feature>
<name>L2GRT9_VAVCU</name>
<evidence type="ECO:0000256" key="3">
    <source>
        <dbReference type="ARBA" id="ARBA00022741"/>
    </source>
</evidence>
<dbReference type="InterPro" id="IPR011527">
    <property type="entry name" value="ABC1_TM_dom"/>
</dbReference>
<dbReference type="Gene3D" id="1.20.1560.10">
    <property type="entry name" value="ABC transporter type 1, transmembrane domain"/>
    <property type="match status" value="1"/>
</dbReference>
<dbReference type="PROSITE" id="PS00211">
    <property type="entry name" value="ABC_TRANSPORTER_1"/>
    <property type="match status" value="1"/>
</dbReference>
<dbReference type="SUPFAM" id="SSF90123">
    <property type="entry name" value="ABC transporter transmembrane region"/>
    <property type="match status" value="1"/>
</dbReference>
<dbReference type="InterPro" id="IPR003593">
    <property type="entry name" value="AAA+_ATPase"/>
</dbReference>
<dbReference type="RefSeq" id="XP_008075521.1">
    <property type="nucleotide sequence ID" value="XM_008077330.1"/>
</dbReference>
<dbReference type="VEuPathDB" id="MicrosporidiaDB:VCUG_02514"/>
<dbReference type="GO" id="GO:0005524">
    <property type="term" value="F:ATP binding"/>
    <property type="evidence" value="ECO:0007669"/>
    <property type="project" value="UniProtKB-KW"/>
</dbReference>
<feature type="domain" description="ABC transmembrane type-1" evidence="9">
    <location>
        <begin position="1"/>
        <end position="304"/>
    </location>
</feature>
<keyword evidence="4" id="KW-0067">ATP-binding</keyword>
<dbReference type="OMA" id="IVFTMSH"/>
<accession>L2GRT9</accession>
<reference evidence="11" key="1">
    <citation type="submission" date="2011-03" db="EMBL/GenBank/DDBJ databases">
        <title>The genome sequence of Vavraia culicis strain floridensis.</title>
        <authorList>
            <consortium name="The Broad Institute Genome Sequencing Platform"/>
            <person name="Cuomo C."/>
            <person name="Becnel J."/>
            <person name="Sanscrainte N."/>
            <person name="Young S.K."/>
            <person name="Zeng Q."/>
            <person name="Gargeya S."/>
            <person name="Fitzgerald M."/>
            <person name="Haas B."/>
            <person name="Abouelleil A."/>
            <person name="Alvarado L."/>
            <person name="Arachchi H.M."/>
            <person name="Berlin A."/>
            <person name="Chapman S.B."/>
            <person name="Gearin G."/>
            <person name="Goldberg J."/>
            <person name="Griggs A."/>
            <person name="Gujja S."/>
            <person name="Hansen M."/>
            <person name="Heiman D."/>
            <person name="Howarth C."/>
            <person name="Larimer J."/>
            <person name="Lui A."/>
            <person name="MacDonald P.J.P."/>
            <person name="McCowen C."/>
            <person name="Montmayeur A."/>
            <person name="Murphy C."/>
            <person name="Neiman D."/>
            <person name="Pearson M."/>
            <person name="Priest M."/>
            <person name="Roberts A."/>
            <person name="Saif S."/>
            <person name="Shea T."/>
            <person name="Sisk P."/>
            <person name="Stolte C."/>
            <person name="Sykes S."/>
            <person name="Wortman J."/>
            <person name="Nusbaum C."/>
            <person name="Birren B."/>
        </authorList>
    </citation>
    <scope>NUCLEOTIDE SEQUENCE [LARGE SCALE GENOMIC DNA]</scope>
    <source>
        <strain evidence="11">floridensis</strain>
    </source>
</reference>
<proteinExistence type="predicted"/>
<comment type="subcellular location">
    <subcellularLocation>
        <location evidence="1">Membrane</location>
        <topology evidence="1">Multi-pass membrane protein</topology>
    </subcellularLocation>
</comment>
<dbReference type="InParanoid" id="L2GRT9"/>